<feature type="region of interest" description="Disordered" evidence="3">
    <location>
        <begin position="570"/>
        <end position="606"/>
    </location>
</feature>
<feature type="region of interest" description="Disordered" evidence="3">
    <location>
        <begin position="621"/>
        <end position="694"/>
    </location>
</feature>
<evidence type="ECO:0000256" key="4">
    <source>
        <dbReference type="SAM" id="Phobius"/>
    </source>
</evidence>
<evidence type="ECO:0000259" key="5">
    <source>
        <dbReference type="PROSITE" id="PS50240"/>
    </source>
</evidence>
<reference evidence="6 7" key="1">
    <citation type="journal article" date="2016" name="Genome Biol. Evol.">
        <title>Gene Family Evolution Reflects Adaptation to Soil Environmental Stressors in the Genome of the Collembolan Orchesella cincta.</title>
        <authorList>
            <person name="Faddeeva-Vakhrusheva A."/>
            <person name="Derks M.F."/>
            <person name="Anvar S.Y."/>
            <person name="Agamennone V."/>
            <person name="Suring W."/>
            <person name="Smit S."/>
            <person name="van Straalen N.M."/>
            <person name="Roelofs D."/>
        </authorList>
    </citation>
    <scope>NUCLEOTIDE SEQUENCE [LARGE SCALE GENOMIC DNA]</scope>
    <source>
        <tissue evidence="6">Mixed pool</tissue>
    </source>
</reference>
<dbReference type="STRING" id="48709.A0A1D2MNR9"/>
<comment type="caution">
    <text evidence="6">The sequence shown here is derived from an EMBL/GenBank/DDBJ whole genome shotgun (WGS) entry which is preliminary data.</text>
</comment>
<comment type="similarity">
    <text evidence="2">Belongs to the peptidase S1 family. CLIP subfamily.</text>
</comment>
<dbReference type="InterPro" id="IPR051487">
    <property type="entry name" value="Ser/Thr_Proteases_Immune/Dev"/>
</dbReference>
<dbReference type="GO" id="GO:0004252">
    <property type="term" value="F:serine-type endopeptidase activity"/>
    <property type="evidence" value="ECO:0007669"/>
    <property type="project" value="InterPro"/>
</dbReference>
<dbReference type="InterPro" id="IPR001254">
    <property type="entry name" value="Trypsin_dom"/>
</dbReference>
<feature type="domain" description="Peptidase S1" evidence="5">
    <location>
        <begin position="165"/>
        <end position="538"/>
    </location>
</feature>
<dbReference type="PANTHER" id="PTHR24256">
    <property type="entry name" value="TRYPTASE-RELATED"/>
    <property type="match status" value="1"/>
</dbReference>
<dbReference type="Proteomes" id="UP000094527">
    <property type="component" value="Unassembled WGS sequence"/>
</dbReference>
<dbReference type="SUPFAM" id="SSF50494">
    <property type="entry name" value="Trypsin-like serine proteases"/>
    <property type="match status" value="1"/>
</dbReference>
<dbReference type="EMBL" id="LJIJ01000800">
    <property type="protein sequence ID" value="ODM94495.1"/>
    <property type="molecule type" value="Genomic_DNA"/>
</dbReference>
<keyword evidence="4" id="KW-0472">Membrane</keyword>
<organism evidence="6 7">
    <name type="scientific">Orchesella cincta</name>
    <name type="common">Springtail</name>
    <name type="synonym">Podura cincta</name>
    <dbReference type="NCBI Taxonomy" id="48709"/>
    <lineage>
        <taxon>Eukaryota</taxon>
        <taxon>Metazoa</taxon>
        <taxon>Ecdysozoa</taxon>
        <taxon>Arthropoda</taxon>
        <taxon>Hexapoda</taxon>
        <taxon>Collembola</taxon>
        <taxon>Entomobryomorpha</taxon>
        <taxon>Entomobryoidea</taxon>
        <taxon>Orchesellidae</taxon>
        <taxon>Orchesellinae</taxon>
        <taxon>Orchesella</taxon>
    </lineage>
</organism>
<keyword evidence="7" id="KW-1185">Reference proteome</keyword>
<keyword evidence="1" id="KW-1015">Disulfide bond</keyword>
<dbReference type="AlphaFoldDB" id="A0A1D2MNR9"/>
<evidence type="ECO:0000313" key="6">
    <source>
        <dbReference type="EMBL" id="ODM94495.1"/>
    </source>
</evidence>
<sequence length="725" mass="82429">MAELNGVQVGRMRNPSFGDFGMRNGKFVISAVVAFLIAAALPVTVSTPVYPATYGYTPAYEPTYTPTYDYQPVYNPAPTYDPPYYSPAPYVAPAYNPPPYNPAPYTPPYNPAPYTPPYNPPYYSPAPYYPTPQYYQEYDNYDAITYQELNISTHCGVVPVSNDDFYAGTDISPFGKYPFVVVIEDDYYNFVCQGVMVHWRYVLTSSSCIYGSTDKYRVRFGDWDLLTNYNEYEPYKNFNTRICNSWPVSYDSSSGSYSYGGSYSELVLLEVDFPEHVSDKYPHVSHICLPTYYQSYYTPQYTPTYNPQPYSPPTPSYGYTPPYSPPAASYGYNPPAPTYTPTYNPAPTYDYYPSECYVVGWYASPSTQLENHPAGQEVQEVYAPAPAPQYGGYGYPSPQYTPPTYTPVYKAPYYQEYYQGYDQSKIPKKATVKEIKCPYSSGYGGNPQPQGYGYSSYQDEEVCFVGVYGSDACVADKGAAIFCLVPEKYSGYDAGYNNYDTSYQSTYGYGYQPTPYSASYPPYDSSSYYPKNIQVNAAQQKPTRQRAVLYAIVQKTTTCSDYSSSYSYGYNQPQQSKPITATKHQRRTTLNHSTVINPSTPHHRTMNLIFTPNYPTPTYEPQYSPPPYYPTPTYEPQYSPPPYYPTPTYEPQYSPPPYYPTPTYEPQYSPPPYYPTPTYEPQYSPPPYYPTPTYEPQYSSPPYYAPTYDYQPAPTYNPPAPYYSG</sequence>
<gene>
    <name evidence="6" type="ORF">Ocin01_12178</name>
</gene>
<dbReference type="OrthoDB" id="7468414at2759"/>
<proteinExistence type="inferred from homology"/>
<feature type="transmembrane region" description="Helical" evidence="4">
    <location>
        <begin position="27"/>
        <end position="45"/>
    </location>
</feature>
<evidence type="ECO:0000313" key="7">
    <source>
        <dbReference type="Proteomes" id="UP000094527"/>
    </source>
</evidence>
<protein>
    <recommendedName>
        <fullName evidence="5">Peptidase S1 domain-containing protein</fullName>
    </recommendedName>
</protein>
<dbReference type="InterPro" id="IPR043504">
    <property type="entry name" value="Peptidase_S1_PA_chymotrypsin"/>
</dbReference>
<accession>A0A1D2MNR9</accession>
<evidence type="ECO:0000256" key="3">
    <source>
        <dbReference type="SAM" id="MobiDB-lite"/>
    </source>
</evidence>
<evidence type="ECO:0000256" key="2">
    <source>
        <dbReference type="ARBA" id="ARBA00024195"/>
    </source>
</evidence>
<dbReference type="Gene3D" id="2.40.10.10">
    <property type="entry name" value="Trypsin-like serine proteases"/>
    <property type="match status" value="1"/>
</dbReference>
<name>A0A1D2MNR9_ORCCI</name>
<keyword evidence="4" id="KW-1133">Transmembrane helix</keyword>
<dbReference type="GO" id="GO:0006508">
    <property type="term" value="P:proteolysis"/>
    <property type="evidence" value="ECO:0007669"/>
    <property type="project" value="InterPro"/>
</dbReference>
<evidence type="ECO:0000256" key="1">
    <source>
        <dbReference type="ARBA" id="ARBA00023157"/>
    </source>
</evidence>
<dbReference type="OMA" id="PYYNTTY"/>
<keyword evidence="4" id="KW-0812">Transmembrane</keyword>
<dbReference type="PROSITE" id="PS50240">
    <property type="entry name" value="TRYPSIN_DOM"/>
    <property type="match status" value="1"/>
</dbReference>
<dbReference type="PRINTS" id="PR01217">
    <property type="entry name" value="PRICHEXTENSN"/>
</dbReference>
<dbReference type="InterPro" id="IPR009003">
    <property type="entry name" value="Peptidase_S1_PA"/>
</dbReference>
<feature type="compositionally biased region" description="Polar residues" evidence="3">
    <location>
        <begin position="590"/>
        <end position="600"/>
    </location>
</feature>